<evidence type="ECO:0000256" key="5">
    <source>
        <dbReference type="ARBA" id="ARBA00022705"/>
    </source>
</evidence>
<dbReference type="Pfam" id="PF01807">
    <property type="entry name" value="Zn_ribbon_DnaG"/>
    <property type="match status" value="1"/>
</dbReference>
<keyword evidence="3" id="KW-0808">Transferase</keyword>
<evidence type="ECO:0000256" key="6">
    <source>
        <dbReference type="ARBA" id="ARBA00022723"/>
    </source>
</evidence>
<dbReference type="PROSITE" id="PS50880">
    <property type="entry name" value="TOPRIM"/>
    <property type="match status" value="1"/>
</dbReference>
<dbReference type="EMBL" id="LR798283">
    <property type="protein sequence ID" value="CAB5220367.1"/>
    <property type="molecule type" value="Genomic_DNA"/>
</dbReference>
<evidence type="ECO:0000256" key="7">
    <source>
        <dbReference type="ARBA" id="ARBA00022771"/>
    </source>
</evidence>
<dbReference type="Gene3D" id="3.40.1360.10">
    <property type="match status" value="1"/>
</dbReference>
<keyword evidence="5" id="KW-0235">DNA replication</keyword>
<dbReference type="SUPFAM" id="SSF57783">
    <property type="entry name" value="Zinc beta-ribbon"/>
    <property type="match status" value="1"/>
</dbReference>
<dbReference type="InterPro" id="IPR002694">
    <property type="entry name" value="Znf_CHC2"/>
</dbReference>
<organism evidence="11">
    <name type="scientific">uncultured Caudovirales phage</name>
    <dbReference type="NCBI Taxonomy" id="2100421"/>
    <lineage>
        <taxon>Viruses</taxon>
        <taxon>Duplodnaviria</taxon>
        <taxon>Heunggongvirae</taxon>
        <taxon>Uroviricota</taxon>
        <taxon>Caudoviricetes</taxon>
        <taxon>Peduoviridae</taxon>
        <taxon>Maltschvirus</taxon>
        <taxon>Maltschvirus maltsch</taxon>
    </lineage>
</organism>
<dbReference type="SUPFAM" id="SSF56731">
    <property type="entry name" value="DNA primase core"/>
    <property type="match status" value="1"/>
</dbReference>
<dbReference type="CDD" id="cd03364">
    <property type="entry name" value="TOPRIM_DnaG_primases"/>
    <property type="match status" value="1"/>
</dbReference>
<dbReference type="InterPro" id="IPR006171">
    <property type="entry name" value="TOPRIM_dom"/>
</dbReference>
<evidence type="ECO:0000259" key="10">
    <source>
        <dbReference type="PROSITE" id="PS50880"/>
    </source>
</evidence>
<evidence type="ECO:0000256" key="4">
    <source>
        <dbReference type="ARBA" id="ARBA00022695"/>
    </source>
</evidence>
<accession>A0A6J7WRL1</accession>
<evidence type="ECO:0000256" key="1">
    <source>
        <dbReference type="ARBA" id="ARBA00022478"/>
    </source>
</evidence>
<evidence type="ECO:0000256" key="2">
    <source>
        <dbReference type="ARBA" id="ARBA00022515"/>
    </source>
</evidence>
<keyword evidence="4" id="KW-0548">Nucleotidyltransferase</keyword>
<dbReference type="PANTHER" id="PTHR30313:SF2">
    <property type="entry name" value="DNA PRIMASE"/>
    <property type="match status" value="1"/>
</dbReference>
<dbReference type="Gene3D" id="3.90.580.10">
    <property type="entry name" value="Zinc finger, CHC2-type domain"/>
    <property type="match status" value="1"/>
</dbReference>
<keyword evidence="2" id="KW-0639">Primosome</keyword>
<name>A0A6J7WRL1_9CAUD</name>
<evidence type="ECO:0000256" key="3">
    <source>
        <dbReference type="ARBA" id="ARBA00022679"/>
    </source>
</evidence>
<dbReference type="Pfam" id="PF13155">
    <property type="entry name" value="Toprim_2"/>
    <property type="match status" value="1"/>
</dbReference>
<proteinExistence type="predicted"/>
<keyword evidence="6" id="KW-0479">Metal-binding</keyword>
<dbReference type="GO" id="GO:0003677">
    <property type="term" value="F:DNA binding"/>
    <property type="evidence" value="ECO:0007669"/>
    <property type="project" value="InterPro"/>
</dbReference>
<keyword evidence="8" id="KW-0862">Zinc</keyword>
<dbReference type="GO" id="GO:0003899">
    <property type="term" value="F:DNA-directed RNA polymerase activity"/>
    <property type="evidence" value="ECO:0007669"/>
    <property type="project" value="InterPro"/>
</dbReference>
<protein>
    <submittedName>
        <fullName evidence="11">MG010, DNA primase-like protein</fullName>
    </submittedName>
</protein>
<dbReference type="SMART" id="SM00400">
    <property type="entry name" value="ZnF_CHCC"/>
    <property type="match status" value="1"/>
</dbReference>
<dbReference type="GO" id="GO:0008270">
    <property type="term" value="F:zinc ion binding"/>
    <property type="evidence" value="ECO:0007669"/>
    <property type="project" value="UniProtKB-KW"/>
</dbReference>
<keyword evidence="1" id="KW-0240">DNA-directed RNA polymerase</keyword>
<keyword evidence="9" id="KW-0804">Transcription</keyword>
<evidence type="ECO:0000256" key="8">
    <source>
        <dbReference type="ARBA" id="ARBA00022833"/>
    </source>
</evidence>
<dbReference type="PANTHER" id="PTHR30313">
    <property type="entry name" value="DNA PRIMASE"/>
    <property type="match status" value="1"/>
</dbReference>
<gene>
    <name evidence="11" type="ORF">UFOVP238_36</name>
</gene>
<dbReference type="InterPro" id="IPR050219">
    <property type="entry name" value="DnaG_primase"/>
</dbReference>
<feature type="domain" description="Toprim" evidence="10">
    <location>
        <begin position="183"/>
        <end position="269"/>
    </location>
</feature>
<dbReference type="GO" id="GO:0006269">
    <property type="term" value="P:DNA replication, synthesis of primer"/>
    <property type="evidence" value="ECO:0007669"/>
    <property type="project" value="UniProtKB-KW"/>
</dbReference>
<evidence type="ECO:0000256" key="9">
    <source>
        <dbReference type="ARBA" id="ARBA00023163"/>
    </source>
</evidence>
<reference evidence="11" key="1">
    <citation type="submission" date="2020-05" db="EMBL/GenBank/DDBJ databases">
        <authorList>
            <person name="Chiriac C."/>
            <person name="Salcher M."/>
            <person name="Ghai R."/>
            <person name="Kavagutti S V."/>
        </authorList>
    </citation>
    <scope>NUCLEOTIDE SEQUENCE</scope>
</reference>
<evidence type="ECO:0000313" key="11">
    <source>
        <dbReference type="EMBL" id="CAB5220367.1"/>
    </source>
</evidence>
<keyword evidence="7" id="KW-0863">Zinc-finger</keyword>
<sequence length="288" mass="31997">MNSLERAVRKVFDVRSESGDELLCLCRWHEDTSPSLYINVIKGAYICFACGASGGPKALKKVLKMPADRLTPVDASRLRQQTDALMHRRAPERMPESVLRAYQATPTDLWASRGFSEKAIRMAGLGFDLDSNAGVIPFRTHNGNLLGVIRRYVDPTVKPKYRYPAGAPISQTLWGAWMMIDTDTVAICEGSLDAVSLWDADIPAVALLGCRMSDTQERLIGAMGINKVVLFLDNDKAGKEATKDIANRLRRRYLVSTATYPDRYAKDPGELSIDERKESVSRACVVRI</sequence>
<dbReference type="GO" id="GO:0000428">
    <property type="term" value="C:DNA-directed RNA polymerase complex"/>
    <property type="evidence" value="ECO:0007669"/>
    <property type="project" value="UniProtKB-KW"/>
</dbReference>
<dbReference type="InterPro" id="IPR034151">
    <property type="entry name" value="TOPRIM_DnaG_bac"/>
</dbReference>
<dbReference type="InterPro" id="IPR036977">
    <property type="entry name" value="DNA_primase_Znf_CHC2"/>
</dbReference>